<dbReference type="InterPro" id="IPR006912">
    <property type="entry name" value="Harbinger_derived_prot"/>
</dbReference>
<reference evidence="1" key="1">
    <citation type="submission" date="2015-12" db="EMBL/GenBank/DDBJ databases">
        <title>Update maize B73 reference genome by single molecule sequencing technologies.</title>
        <authorList>
            <consortium name="Maize Genome Sequencing Project"/>
            <person name="Ware D."/>
        </authorList>
    </citation>
    <scope>NUCLEOTIDE SEQUENCE</scope>
    <source>
        <tissue evidence="1">Seedling</tissue>
    </source>
</reference>
<protein>
    <submittedName>
        <fullName evidence="1">U-box domain-containing protein 33</fullName>
    </submittedName>
</protein>
<name>A0A1D6Q6L9_MAIZE</name>
<proteinExistence type="predicted"/>
<accession>A0A1D6Q6L9</accession>
<dbReference type="PANTHER" id="PTHR47150">
    <property type="entry name" value="OS12G0169200 PROTEIN"/>
    <property type="match status" value="1"/>
</dbReference>
<gene>
    <name evidence="1" type="ORF">ZEAMMB73_Zm00001d051399</name>
</gene>
<dbReference type="Pfam" id="PF04827">
    <property type="entry name" value="Plant_tran"/>
    <property type="match status" value="1"/>
</dbReference>
<sequence length="194" mass="22686">MDLACFFGLPGSLNDINVLHRSPLFAKLSNGESPQVNYRINNHDYSMGYYLADDIYPSWATLVKTIPEPRGNKRIYYVKAQEAARKDVERAFGVLQSRFAIVRGPARLWDEATLSNIMIACIIMHNMIIEDEERVDPDERFEHGGENVEPSHEMTTDFDEFLKNHKKIRNQETHYQLREDLVEHLWQHHPDLYP</sequence>
<dbReference type="PANTHER" id="PTHR47150:SF6">
    <property type="entry name" value="OS01G0872900 PROTEIN"/>
    <property type="match status" value="1"/>
</dbReference>
<dbReference type="EMBL" id="CM000780">
    <property type="protein sequence ID" value="AQK54150.1"/>
    <property type="molecule type" value="Genomic_DNA"/>
</dbReference>
<organism evidence="1">
    <name type="scientific">Zea mays</name>
    <name type="common">Maize</name>
    <dbReference type="NCBI Taxonomy" id="4577"/>
    <lineage>
        <taxon>Eukaryota</taxon>
        <taxon>Viridiplantae</taxon>
        <taxon>Streptophyta</taxon>
        <taxon>Embryophyta</taxon>
        <taxon>Tracheophyta</taxon>
        <taxon>Spermatophyta</taxon>
        <taxon>Magnoliopsida</taxon>
        <taxon>Liliopsida</taxon>
        <taxon>Poales</taxon>
        <taxon>Poaceae</taxon>
        <taxon>PACMAD clade</taxon>
        <taxon>Panicoideae</taxon>
        <taxon>Andropogonodae</taxon>
        <taxon>Andropogoneae</taxon>
        <taxon>Tripsacinae</taxon>
        <taxon>Zea</taxon>
    </lineage>
</organism>
<dbReference type="AlphaFoldDB" id="A0A1D6Q6L9"/>
<evidence type="ECO:0000313" key="1">
    <source>
        <dbReference type="EMBL" id="AQK54150.1"/>
    </source>
</evidence>